<evidence type="ECO:0000256" key="4">
    <source>
        <dbReference type="PROSITE-ProRule" id="PRU00332"/>
    </source>
</evidence>
<dbReference type="EMBL" id="JAIFRP010004405">
    <property type="protein sequence ID" value="KAK2576576.1"/>
    <property type="molecule type" value="Genomic_DNA"/>
</dbReference>
<dbReference type="PRINTS" id="PR00302">
    <property type="entry name" value="LUPUSLA"/>
</dbReference>
<dbReference type="Pfam" id="PF05383">
    <property type="entry name" value="La"/>
    <property type="match status" value="1"/>
</dbReference>
<dbReference type="InterPro" id="IPR012677">
    <property type="entry name" value="Nucleotide-bd_a/b_plait_sf"/>
</dbReference>
<dbReference type="Pfam" id="PF00076">
    <property type="entry name" value="RRM_1"/>
    <property type="match status" value="1"/>
</dbReference>
<evidence type="ECO:0000259" key="7">
    <source>
        <dbReference type="PROSITE" id="PS50961"/>
    </source>
</evidence>
<dbReference type="GO" id="GO:0005829">
    <property type="term" value="C:cytosol"/>
    <property type="evidence" value="ECO:0007669"/>
    <property type="project" value="TreeGrafter"/>
</dbReference>
<dbReference type="GO" id="GO:0008033">
    <property type="term" value="P:tRNA processing"/>
    <property type="evidence" value="ECO:0007669"/>
    <property type="project" value="TreeGrafter"/>
</dbReference>
<evidence type="ECO:0000256" key="1">
    <source>
        <dbReference type="ARBA" id="ARBA00004123"/>
    </source>
</evidence>
<dbReference type="InterPro" id="IPR045180">
    <property type="entry name" value="La_dom_prot"/>
</dbReference>
<dbReference type="PANTHER" id="PTHR22792">
    <property type="entry name" value="LUPUS LA PROTEIN-RELATED"/>
    <property type="match status" value="1"/>
</dbReference>
<evidence type="ECO:0000259" key="8">
    <source>
        <dbReference type="PROSITE" id="PS51939"/>
    </source>
</evidence>
<dbReference type="AlphaFoldDB" id="A0AAD9RCM7"/>
<dbReference type="GO" id="GO:0010494">
    <property type="term" value="C:cytoplasmic stress granule"/>
    <property type="evidence" value="ECO:0007669"/>
    <property type="project" value="TreeGrafter"/>
</dbReference>
<dbReference type="SMART" id="SM00360">
    <property type="entry name" value="RRM"/>
    <property type="match status" value="2"/>
</dbReference>
<dbReference type="SUPFAM" id="SSF46785">
    <property type="entry name" value="Winged helix' DNA-binding domain"/>
    <property type="match status" value="1"/>
</dbReference>
<dbReference type="GO" id="GO:0005634">
    <property type="term" value="C:nucleus"/>
    <property type="evidence" value="ECO:0007669"/>
    <property type="project" value="UniProtKB-SubCell"/>
</dbReference>
<feature type="domain" description="HTH La-type RNA-binding" evidence="7">
    <location>
        <begin position="68"/>
        <end position="158"/>
    </location>
</feature>
<dbReference type="InterPro" id="IPR036388">
    <property type="entry name" value="WH-like_DNA-bd_sf"/>
</dbReference>
<dbReference type="InterPro" id="IPR000504">
    <property type="entry name" value="RRM_dom"/>
</dbReference>
<gene>
    <name evidence="9" type="ORF">KPH14_005246</name>
</gene>
<dbReference type="Gene3D" id="1.10.10.10">
    <property type="entry name" value="Winged helix-like DNA-binding domain superfamily/Winged helix DNA-binding domain"/>
    <property type="match status" value="1"/>
</dbReference>
<dbReference type="InterPro" id="IPR006630">
    <property type="entry name" value="La_HTH"/>
</dbReference>
<dbReference type="PANTHER" id="PTHR22792:SF166">
    <property type="entry name" value="LUPUS LA PROTEIN HOMOLOG"/>
    <property type="match status" value="1"/>
</dbReference>
<dbReference type="InterPro" id="IPR035979">
    <property type="entry name" value="RBD_domain_sf"/>
</dbReference>
<evidence type="ECO:0000313" key="10">
    <source>
        <dbReference type="Proteomes" id="UP001258017"/>
    </source>
</evidence>
<keyword evidence="10" id="KW-1185">Reference proteome</keyword>
<sequence length="425" mass="49358">MVLKVLPFSKEQRSVYSVRCKVFNIMANGQEENNTEKKEEPVTEEVKEDKPVENAENDAKTEEKKESAEPTLELLEQVKDQIEFYFGDVNMHRDKFLNEQVKLDEGWIPLSVMLNFNMLASMTTDCEVIVKSLESSELIEISEDKKKIRRSPKFPLPVYDEEYRKAQEAKTVYVKGFPQNDTNILKLKAFFKQYEPYENIVMRKYLDKEKVLHFKGSIFVQFKTLENAKAFMARESVKYEDTELIRKWSAEHAVEQANEREERKQRIQEAKNKKGDNTKNENKEIESVDLPKGTVLHMKGMPADCTRQIIKSSLGEFEVPIAYINVDTDNKEAWVRFQEENGAKTVLEKLTDNKIKINETEITCRLLENEEEEKFLDEAKKDISNMRQRNKRNDSRKNRGGHKGGRKRPASSNAGKPPAKVAAVE</sequence>
<keyword evidence="3" id="KW-0539">Nucleus</keyword>
<dbReference type="CDD" id="cd12291">
    <property type="entry name" value="RRM1_La"/>
    <property type="match status" value="1"/>
</dbReference>
<keyword evidence="2 4" id="KW-0694">RNA-binding</keyword>
<evidence type="ECO:0000256" key="5">
    <source>
        <dbReference type="SAM" id="MobiDB-lite"/>
    </source>
</evidence>
<evidence type="ECO:0008006" key="11">
    <source>
        <dbReference type="Google" id="ProtNLM"/>
    </source>
</evidence>
<dbReference type="Pfam" id="PF08777">
    <property type="entry name" value="RRM_3"/>
    <property type="match status" value="1"/>
</dbReference>
<accession>A0AAD9RCM7</accession>
<evidence type="ECO:0000256" key="2">
    <source>
        <dbReference type="ARBA" id="ARBA00022884"/>
    </source>
</evidence>
<feature type="compositionally biased region" description="Basic residues" evidence="5">
    <location>
        <begin position="398"/>
        <end position="409"/>
    </location>
</feature>
<comment type="subcellular location">
    <subcellularLocation>
        <location evidence="1">Nucleus</location>
    </subcellularLocation>
</comment>
<dbReference type="PROSITE" id="PS50961">
    <property type="entry name" value="HTH_LA"/>
    <property type="match status" value="1"/>
</dbReference>
<dbReference type="SUPFAM" id="SSF54928">
    <property type="entry name" value="RNA-binding domain, RBD"/>
    <property type="match status" value="1"/>
</dbReference>
<protein>
    <recommendedName>
        <fullName evidence="11">La protein</fullName>
    </recommendedName>
</protein>
<evidence type="ECO:0000313" key="9">
    <source>
        <dbReference type="EMBL" id="KAK2576576.1"/>
    </source>
</evidence>
<evidence type="ECO:0000256" key="3">
    <source>
        <dbReference type="ARBA" id="ARBA00023242"/>
    </source>
</evidence>
<feature type="domain" description="XRRM" evidence="8">
    <location>
        <begin position="289"/>
        <end position="410"/>
    </location>
</feature>
<dbReference type="InterPro" id="IPR002344">
    <property type="entry name" value="Lupus_La"/>
</dbReference>
<comment type="caution">
    <text evidence="9">The sequence shown here is derived from an EMBL/GenBank/DDBJ whole genome shotgun (WGS) entry which is preliminary data.</text>
</comment>
<dbReference type="InterPro" id="IPR036390">
    <property type="entry name" value="WH_DNA-bd_sf"/>
</dbReference>
<reference evidence="9" key="2">
    <citation type="journal article" date="2023" name="Commun. Biol.">
        <title>Intrasexual cuticular hydrocarbon dimorphism in a wasp sheds light on hydrocarbon biosynthesis genes in Hymenoptera.</title>
        <authorList>
            <person name="Moris V.C."/>
            <person name="Podsiadlowski L."/>
            <person name="Martin S."/>
            <person name="Oeyen J.P."/>
            <person name="Donath A."/>
            <person name="Petersen M."/>
            <person name="Wilbrandt J."/>
            <person name="Misof B."/>
            <person name="Liedtke D."/>
            <person name="Thamm M."/>
            <person name="Scheiner R."/>
            <person name="Schmitt T."/>
            <person name="Niehuis O."/>
        </authorList>
    </citation>
    <scope>NUCLEOTIDE SEQUENCE</scope>
    <source>
        <strain evidence="9">GBR_01_08_01A</strain>
    </source>
</reference>
<organism evidence="9 10">
    <name type="scientific">Odynerus spinipes</name>
    <dbReference type="NCBI Taxonomy" id="1348599"/>
    <lineage>
        <taxon>Eukaryota</taxon>
        <taxon>Metazoa</taxon>
        <taxon>Ecdysozoa</taxon>
        <taxon>Arthropoda</taxon>
        <taxon>Hexapoda</taxon>
        <taxon>Insecta</taxon>
        <taxon>Pterygota</taxon>
        <taxon>Neoptera</taxon>
        <taxon>Endopterygota</taxon>
        <taxon>Hymenoptera</taxon>
        <taxon>Apocrita</taxon>
        <taxon>Aculeata</taxon>
        <taxon>Vespoidea</taxon>
        <taxon>Vespidae</taxon>
        <taxon>Eumeninae</taxon>
        <taxon>Odynerus</taxon>
    </lineage>
</organism>
<feature type="region of interest" description="Disordered" evidence="5">
    <location>
        <begin position="30"/>
        <end position="70"/>
    </location>
</feature>
<feature type="region of interest" description="Disordered" evidence="5">
    <location>
        <begin position="255"/>
        <end position="284"/>
    </location>
</feature>
<dbReference type="InterPro" id="IPR014886">
    <property type="entry name" value="La_xRRM"/>
</dbReference>
<proteinExistence type="predicted"/>
<dbReference type="PROSITE" id="PS50102">
    <property type="entry name" value="RRM"/>
    <property type="match status" value="1"/>
</dbReference>
<feature type="region of interest" description="Disordered" evidence="5">
    <location>
        <begin position="378"/>
        <end position="425"/>
    </location>
</feature>
<dbReference type="SMART" id="SM00715">
    <property type="entry name" value="LA"/>
    <property type="match status" value="1"/>
</dbReference>
<evidence type="ECO:0000259" key="6">
    <source>
        <dbReference type="PROSITE" id="PS50102"/>
    </source>
</evidence>
<dbReference type="Proteomes" id="UP001258017">
    <property type="component" value="Unassembled WGS sequence"/>
</dbReference>
<dbReference type="Gene3D" id="3.30.70.330">
    <property type="match status" value="2"/>
</dbReference>
<dbReference type="PROSITE" id="PS51939">
    <property type="entry name" value="XRRM"/>
    <property type="match status" value="1"/>
</dbReference>
<feature type="domain" description="RRM" evidence="6">
    <location>
        <begin position="170"/>
        <end position="272"/>
    </location>
</feature>
<dbReference type="GO" id="GO:1990904">
    <property type="term" value="C:ribonucleoprotein complex"/>
    <property type="evidence" value="ECO:0007669"/>
    <property type="project" value="UniProtKB-UniRule"/>
</dbReference>
<name>A0AAD9RCM7_9HYME</name>
<reference evidence="9" key="1">
    <citation type="submission" date="2021-08" db="EMBL/GenBank/DDBJ databases">
        <authorList>
            <person name="Misof B."/>
            <person name="Oliver O."/>
            <person name="Podsiadlowski L."/>
            <person name="Donath A."/>
            <person name="Peters R."/>
            <person name="Mayer C."/>
            <person name="Rust J."/>
            <person name="Gunkel S."/>
            <person name="Lesny P."/>
            <person name="Martin S."/>
            <person name="Oeyen J.P."/>
            <person name="Petersen M."/>
            <person name="Panagiotis P."/>
            <person name="Wilbrandt J."/>
            <person name="Tanja T."/>
        </authorList>
    </citation>
    <scope>NUCLEOTIDE SEQUENCE</scope>
    <source>
        <strain evidence="9">GBR_01_08_01A</strain>
        <tissue evidence="9">Thorax + abdomen</tissue>
    </source>
</reference>
<dbReference type="GO" id="GO:0045727">
    <property type="term" value="P:positive regulation of translation"/>
    <property type="evidence" value="ECO:0007669"/>
    <property type="project" value="TreeGrafter"/>
</dbReference>
<dbReference type="GO" id="GO:0003729">
    <property type="term" value="F:mRNA binding"/>
    <property type="evidence" value="ECO:0007669"/>
    <property type="project" value="TreeGrafter"/>
</dbReference>
<feature type="compositionally biased region" description="Basic and acidic residues" evidence="5">
    <location>
        <begin position="34"/>
        <end position="68"/>
    </location>
</feature>